<dbReference type="Proteomes" id="UP000287033">
    <property type="component" value="Unassembled WGS sequence"/>
</dbReference>
<reference evidence="1 2" key="1">
    <citation type="journal article" date="2018" name="Nat. Ecol. Evol.">
        <title>Shark genomes provide insights into elasmobranch evolution and the origin of vertebrates.</title>
        <authorList>
            <person name="Hara Y"/>
            <person name="Yamaguchi K"/>
            <person name="Onimaru K"/>
            <person name="Kadota M"/>
            <person name="Koyanagi M"/>
            <person name="Keeley SD"/>
            <person name="Tatsumi K"/>
            <person name="Tanaka K"/>
            <person name="Motone F"/>
            <person name="Kageyama Y"/>
            <person name="Nozu R"/>
            <person name="Adachi N"/>
            <person name="Nishimura O"/>
            <person name="Nakagawa R"/>
            <person name="Tanegashima C"/>
            <person name="Kiyatake I"/>
            <person name="Matsumoto R"/>
            <person name="Murakumo K"/>
            <person name="Nishida K"/>
            <person name="Terakita A"/>
            <person name="Kuratani S"/>
            <person name="Sato K"/>
            <person name="Hyodo S Kuraku.S."/>
        </authorList>
    </citation>
    <scope>NUCLEOTIDE SEQUENCE [LARGE SCALE GENOMIC DNA]</scope>
</reference>
<evidence type="ECO:0000313" key="2">
    <source>
        <dbReference type="Proteomes" id="UP000287033"/>
    </source>
</evidence>
<evidence type="ECO:0000313" key="1">
    <source>
        <dbReference type="EMBL" id="GCC47483.1"/>
    </source>
</evidence>
<keyword evidence="2" id="KW-1185">Reference proteome</keyword>
<gene>
    <name evidence="1" type="ORF">chiPu_0031673</name>
</gene>
<sequence>MAPIAVARQAHHLPGVAVERHLCGAGETALGVAADRSRRHRCRQHLACEQLLRSDRRIVGVGERRQWLRIERALVLRPRGDGAGDEGGDQERDQTQAGCHLDHSVHARLARIRGRRTALPSHLLDRPQGGLSLPAAICCSCSGFRESHGGRMKCRLTQVRFE</sequence>
<dbReference type="EMBL" id="BEZZ01215680">
    <property type="protein sequence ID" value="GCC47483.1"/>
    <property type="molecule type" value="Genomic_DNA"/>
</dbReference>
<dbReference type="AlphaFoldDB" id="A0A401TXX2"/>
<name>A0A401TXX2_CHIPU</name>
<protein>
    <submittedName>
        <fullName evidence="1">Uncharacterized protein</fullName>
    </submittedName>
</protein>
<comment type="caution">
    <text evidence="1">The sequence shown here is derived from an EMBL/GenBank/DDBJ whole genome shotgun (WGS) entry which is preliminary data.</text>
</comment>
<proteinExistence type="predicted"/>
<organism evidence="1 2">
    <name type="scientific">Chiloscyllium punctatum</name>
    <name type="common">Brownbanded bambooshark</name>
    <name type="synonym">Hemiscyllium punctatum</name>
    <dbReference type="NCBI Taxonomy" id="137246"/>
    <lineage>
        <taxon>Eukaryota</taxon>
        <taxon>Metazoa</taxon>
        <taxon>Chordata</taxon>
        <taxon>Craniata</taxon>
        <taxon>Vertebrata</taxon>
        <taxon>Chondrichthyes</taxon>
        <taxon>Elasmobranchii</taxon>
        <taxon>Galeomorphii</taxon>
        <taxon>Galeoidea</taxon>
        <taxon>Orectolobiformes</taxon>
        <taxon>Hemiscylliidae</taxon>
        <taxon>Chiloscyllium</taxon>
    </lineage>
</organism>
<accession>A0A401TXX2</accession>